<evidence type="ECO:0000313" key="2">
    <source>
        <dbReference type="Proteomes" id="UP000236630"/>
    </source>
</evidence>
<dbReference type="EMBL" id="BDQV01000759">
    <property type="protein sequence ID" value="GAY67786.1"/>
    <property type="molecule type" value="Genomic_DNA"/>
</dbReference>
<accession>A0A2H5QT31</accession>
<keyword evidence="2" id="KW-1185">Reference proteome</keyword>
<sequence length="68" mass="8235">MCYKDYDCNWDMVSRHIFASDSAHKKWWQVYDAMPKKLQQYCALTKHMDKRIKKWRRIAENGSLANGH</sequence>
<reference evidence="1 2" key="1">
    <citation type="journal article" date="2017" name="Front. Genet.">
        <title>Draft sequencing of the heterozygous diploid genome of Satsuma (Citrus unshiu Marc.) using a hybrid assembly approach.</title>
        <authorList>
            <person name="Shimizu T."/>
            <person name="Tanizawa Y."/>
            <person name="Mochizuki T."/>
            <person name="Nagasaki H."/>
            <person name="Yoshioka T."/>
            <person name="Toyoda A."/>
            <person name="Fujiyama A."/>
            <person name="Kaminuma E."/>
            <person name="Nakamura Y."/>
        </authorList>
    </citation>
    <scope>NUCLEOTIDE SEQUENCE [LARGE SCALE GENOMIC DNA]</scope>
    <source>
        <strain evidence="2">cv. Miyagawa wase</strain>
    </source>
</reference>
<proteinExistence type="predicted"/>
<organism evidence="1 2">
    <name type="scientific">Citrus unshiu</name>
    <name type="common">Satsuma mandarin</name>
    <name type="synonym">Citrus nobilis var. unshiu</name>
    <dbReference type="NCBI Taxonomy" id="55188"/>
    <lineage>
        <taxon>Eukaryota</taxon>
        <taxon>Viridiplantae</taxon>
        <taxon>Streptophyta</taxon>
        <taxon>Embryophyta</taxon>
        <taxon>Tracheophyta</taxon>
        <taxon>Spermatophyta</taxon>
        <taxon>Magnoliopsida</taxon>
        <taxon>eudicotyledons</taxon>
        <taxon>Gunneridae</taxon>
        <taxon>Pentapetalae</taxon>
        <taxon>rosids</taxon>
        <taxon>malvids</taxon>
        <taxon>Sapindales</taxon>
        <taxon>Rutaceae</taxon>
        <taxon>Aurantioideae</taxon>
        <taxon>Citrus</taxon>
    </lineage>
</organism>
<protein>
    <submittedName>
        <fullName evidence="1">Uncharacterized protein</fullName>
    </submittedName>
</protein>
<dbReference type="STRING" id="55188.A0A2H5QT31"/>
<name>A0A2H5QT31_CITUN</name>
<dbReference type="Proteomes" id="UP000236630">
    <property type="component" value="Unassembled WGS sequence"/>
</dbReference>
<comment type="caution">
    <text evidence="1">The sequence shown here is derived from an EMBL/GenBank/DDBJ whole genome shotgun (WGS) entry which is preliminary data.</text>
</comment>
<dbReference type="AlphaFoldDB" id="A0A2H5QT31"/>
<gene>
    <name evidence="1" type="ORF">CUMW_259250</name>
</gene>
<evidence type="ECO:0000313" key="1">
    <source>
        <dbReference type="EMBL" id="GAY67786.1"/>
    </source>
</evidence>